<dbReference type="InterPro" id="IPR045058">
    <property type="entry name" value="GIMA/IAN/Toc"/>
</dbReference>
<dbReference type="InterPro" id="IPR027417">
    <property type="entry name" value="P-loop_NTPase"/>
</dbReference>
<dbReference type="Pfam" id="PF04548">
    <property type="entry name" value="AIG1"/>
    <property type="match status" value="1"/>
</dbReference>
<evidence type="ECO:0000313" key="5">
    <source>
        <dbReference type="EMBL" id="GKU87828.1"/>
    </source>
</evidence>
<dbReference type="InterPro" id="IPR005688">
    <property type="entry name" value="Toc34"/>
</dbReference>
<keyword evidence="2" id="KW-0342">GTP-binding</keyword>
<dbReference type="InterPro" id="IPR006703">
    <property type="entry name" value="G_AIG1"/>
</dbReference>
<evidence type="ECO:0000313" key="6">
    <source>
        <dbReference type="Proteomes" id="UP001054252"/>
    </source>
</evidence>
<evidence type="ECO:0000256" key="3">
    <source>
        <dbReference type="SAM" id="MobiDB-lite"/>
    </source>
</evidence>
<evidence type="ECO:0000256" key="1">
    <source>
        <dbReference type="ARBA" id="ARBA00022741"/>
    </source>
</evidence>
<accession>A0AAV5HGT1</accession>
<dbReference type="AlphaFoldDB" id="A0AAV5HGT1"/>
<feature type="region of interest" description="Disordered" evidence="3">
    <location>
        <begin position="256"/>
        <end position="292"/>
    </location>
</feature>
<dbReference type="SUPFAM" id="SSF52540">
    <property type="entry name" value="P-loop containing nucleoside triphosphate hydrolases"/>
    <property type="match status" value="1"/>
</dbReference>
<dbReference type="PANTHER" id="PTHR10903:SF149">
    <property type="entry name" value="TRANSLOCASE OF CHLOROPLAST 33, CHLOROPLASTIC"/>
    <property type="match status" value="1"/>
</dbReference>
<dbReference type="GO" id="GO:0005525">
    <property type="term" value="F:GTP binding"/>
    <property type="evidence" value="ECO:0007669"/>
    <property type="project" value="UniProtKB-KW"/>
</dbReference>
<proteinExistence type="predicted"/>
<keyword evidence="6" id="KW-1185">Reference proteome</keyword>
<evidence type="ECO:0000256" key="2">
    <source>
        <dbReference type="ARBA" id="ARBA00023134"/>
    </source>
</evidence>
<feature type="domain" description="AIG1-type G" evidence="4">
    <location>
        <begin position="1"/>
        <end position="222"/>
    </location>
</feature>
<protein>
    <recommendedName>
        <fullName evidence="4">AIG1-type G domain-containing protein</fullName>
    </recommendedName>
</protein>
<dbReference type="GO" id="GO:0006886">
    <property type="term" value="P:intracellular protein transport"/>
    <property type="evidence" value="ECO:0007669"/>
    <property type="project" value="InterPro"/>
</dbReference>
<comment type="caution">
    <text evidence="5">The sequence shown here is derived from an EMBL/GenBank/DDBJ whole genome shotgun (WGS) entry which is preliminary data.</text>
</comment>
<reference evidence="5 6" key="1">
    <citation type="journal article" date="2021" name="Commun. Biol.">
        <title>The genome of Shorea leprosula (Dipterocarpaceae) highlights the ecological relevance of drought in aseasonal tropical rainforests.</title>
        <authorList>
            <person name="Ng K.K.S."/>
            <person name="Kobayashi M.J."/>
            <person name="Fawcett J.A."/>
            <person name="Hatakeyama M."/>
            <person name="Paape T."/>
            <person name="Ng C.H."/>
            <person name="Ang C.C."/>
            <person name="Tnah L.H."/>
            <person name="Lee C.T."/>
            <person name="Nishiyama T."/>
            <person name="Sese J."/>
            <person name="O'Brien M.J."/>
            <person name="Copetti D."/>
            <person name="Mohd Noor M.I."/>
            <person name="Ong R.C."/>
            <person name="Putra M."/>
            <person name="Sireger I.Z."/>
            <person name="Indrioko S."/>
            <person name="Kosugi Y."/>
            <person name="Izuno A."/>
            <person name="Isagi Y."/>
            <person name="Lee S.L."/>
            <person name="Shimizu K.K."/>
        </authorList>
    </citation>
    <scope>NUCLEOTIDE SEQUENCE [LARGE SCALE GENOMIC DNA]</scope>
    <source>
        <strain evidence="5">214</strain>
    </source>
</reference>
<organism evidence="5 6">
    <name type="scientific">Rubroshorea leprosula</name>
    <dbReference type="NCBI Taxonomy" id="152421"/>
    <lineage>
        <taxon>Eukaryota</taxon>
        <taxon>Viridiplantae</taxon>
        <taxon>Streptophyta</taxon>
        <taxon>Embryophyta</taxon>
        <taxon>Tracheophyta</taxon>
        <taxon>Spermatophyta</taxon>
        <taxon>Magnoliopsida</taxon>
        <taxon>eudicotyledons</taxon>
        <taxon>Gunneridae</taxon>
        <taxon>Pentapetalae</taxon>
        <taxon>rosids</taxon>
        <taxon>malvids</taxon>
        <taxon>Malvales</taxon>
        <taxon>Dipterocarpaceae</taxon>
        <taxon>Rubroshorea</taxon>
    </lineage>
</organism>
<feature type="compositionally biased region" description="Polar residues" evidence="3">
    <location>
        <begin position="268"/>
        <end position="283"/>
    </location>
</feature>
<keyword evidence="1" id="KW-0547">Nucleotide-binding</keyword>
<dbReference type="Gene3D" id="3.40.50.300">
    <property type="entry name" value="P-loop containing nucleotide triphosphate hydrolases"/>
    <property type="match status" value="1"/>
</dbReference>
<name>A0AAV5HGT1_9ROSI</name>
<evidence type="ECO:0000259" key="4">
    <source>
        <dbReference type="PROSITE" id="PS51720"/>
    </source>
</evidence>
<dbReference type="PROSITE" id="PS51720">
    <property type="entry name" value="G_AIG1"/>
    <property type="match status" value="1"/>
</dbReference>
<gene>
    <name evidence="5" type="ORF">SLEP1_g2163</name>
</gene>
<dbReference type="GO" id="GO:0015450">
    <property type="term" value="F:protein-transporting ATPase activity"/>
    <property type="evidence" value="ECO:0007669"/>
    <property type="project" value="InterPro"/>
</dbReference>
<dbReference type="EMBL" id="BPVZ01000002">
    <property type="protein sequence ID" value="GKU87828.1"/>
    <property type="molecule type" value="Genomic_DNA"/>
</dbReference>
<dbReference type="NCBIfam" id="TIGR00991">
    <property type="entry name" value="3a0901s02IAP34"/>
    <property type="match status" value="1"/>
</dbReference>
<dbReference type="Proteomes" id="UP001054252">
    <property type="component" value="Unassembled WGS sequence"/>
</dbReference>
<dbReference type="PANTHER" id="PTHR10903">
    <property type="entry name" value="GTPASE, IMAP FAMILY MEMBER-RELATED"/>
    <property type="match status" value="1"/>
</dbReference>
<sequence length="292" mass="31953">MTILVMGKGGVGKSSTVNSLIGEQVMRISSFQSEGLRPTMVSRSWSGFTLNIIDTPGLVEGGYINHQAIGLIKGFLLNKTIDVLLYVDRLDAYRVDGLDKQIIGAITDVFGKKIWCKSLLVLTHAQLCPPDGLSYDDFSSKRSNAVLNAISIGARIGKNDFEHYAIPVVLVENSGRCNKNGKDEKILPNGDVWILNLVKAITSVATNRSQPILVDKKLIDGPDSNDRGKMWIPLILGAQWLVVKWIQGSIKNDIERGNDPFGSHKNKLTASIKNGVSNGNEPSSKIKRISRK</sequence>
<dbReference type="GO" id="GO:0009707">
    <property type="term" value="C:chloroplast outer membrane"/>
    <property type="evidence" value="ECO:0007669"/>
    <property type="project" value="InterPro"/>
</dbReference>